<evidence type="ECO:0000313" key="3">
    <source>
        <dbReference type="Proteomes" id="UP000230750"/>
    </source>
</evidence>
<reference evidence="2 3" key="1">
    <citation type="journal article" date="2017" name="PLoS Biol.">
        <title>The sea cucumber genome provides insights into morphological evolution and visceral regeneration.</title>
        <authorList>
            <person name="Zhang X."/>
            <person name="Sun L."/>
            <person name="Yuan J."/>
            <person name="Sun Y."/>
            <person name="Gao Y."/>
            <person name="Zhang L."/>
            <person name="Li S."/>
            <person name="Dai H."/>
            <person name="Hamel J.F."/>
            <person name="Liu C."/>
            <person name="Yu Y."/>
            <person name="Liu S."/>
            <person name="Lin W."/>
            <person name="Guo K."/>
            <person name="Jin S."/>
            <person name="Xu P."/>
            <person name="Storey K.B."/>
            <person name="Huan P."/>
            <person name="Zhang T."/>
            <person name="Zhou Y."/>
            <person name="Zhang J."/>
            <person name="Lin C."/>
            <person name="Li X."/>
            <person name="Xing L."/>
            <person name="Huo D."/>
            <person name="Sun M."/>
            <person name="Wang L."/>
            <person name="Mercier A."/>
            <person name="Li F."/>
            <person name="Yang H."/>
            <person name="Xiang J."/>
        </authorList>
    </citation>
    <scope>NUCLEOTIDE SEQUENCE [LARGE SCALE GENOMIC DNA]</scope>
    <source>
        <strain evidence="2">Shaxun</strain>
        <tissue evidence="2">Muscle</tissue>
    </source>
</reference>
<feature type="compositionally biased region" description="Basic residues" evidence="1">
    <location>
        <begin position="251"/>
        <end position="260"/>
    </location>
</feature>
<dbReference type="STRING" id="307972.A0A2G8LBE5"/>
<comment type="caution">
    <text evidence="2">The sequence shown here is derived from an EMBL/GenBank/DDBJ whole genome shotgun (WGS) entry which is preliminary data.</text>
</comment>
<proteinExistence type="predicted"/>
<dbReference type="EMBL" id="MRZV01000138">
    <property type="protein sequence ID" value="PIK57588.1"/>
    <property type="molecule type" value="Genomic_DNA"/>
</dbReference>
<feature type="region of interest" description="Disordered" evidence="1">
    <location>
        <begin position="198"/>
        <end position="279"/>
    </location>
</feature>
<gene>
    <name evidence="2" type="ORF">BSL78_05496</name>
</gene>
<feature type="compositionally biased region" description="Acidic residues" evidence="1">
    <location>
        <begin position="266"/>
        <end position="277"/>
    </location>
</feature>
<dbReference type="OrthoDB" id="19174at2759"/>
<feature type="compositionally biased region" description="Polar residues" evidence="1">
    <location>
        <begin position="101"/>
        <end position="111"/>
    </location>
</feature>
<dbReference type="AlphaFoldDB" id="A0A2G8LBE5"/>
<keyword evidence="3" id="KW-1185">Reference proteome</keyword>
<evidence type="ECO:0000313" key="2">
    <source>
        <dbReference type="EMBL" id="PIK57588.1"/>
    </source>
</evidence>
<sequence>MILSEHPDALMLSLTPVRIKYYMEVKRLEDAFDLSGPDKPQRHYPALKPRPTLLYDGLHDRALKHYFRSPEVKKHLAQMNPKTSYIEREDKVRRDVDRYMSKSQFTGQSSHLVRPRASSPKKRRSNFKGGPFLLRSKHGPYLTKGEAQRLINTATKMLVASETIPLENQVVESKKSSNVYRVRQNGDREMLPFIGSAANSSMKHRPERPKSTYGIRPTRPKSGRPKSAMTGPKATEAHPSTKRYGYDSLGRRVRLHKQPQRHYEASESEVEPDDVSEVSDRSMNMLVPVATSTQNPEWLNIKMSRVSLNDDGPAEEEVYDEEEEEEESVKAADEEDPDLYSIDNTTQTVKEAEMQTVENINSKDTQTRRANTVECLTDPYQADMSMQTDPPPISMSTQTIPRHLASRHRPTPLPLVWRCRPWR</sequence>
<organism evidence="2 3">
    <name type="scientific">Stichopus japonicus</name>
    <name type="common">Sea cucumber</name>
    <dbReference type="NCBI Taxonomy" id="307972"/>
    <lineage>
        <taxon>Eukaryota</taxon>
        <taxon>Metazoa</taxon>
        <taxon>Echinodermata</taxon>
        <taxon>Eleutherozoa</taxon>
        <taxon>Echinozoa</taxon>
        <taxon>Holothuroidea</taxon>
        <taxon>Aspidochirotacea</taxon>
        <taxon>Aspidochirotida</taxon>
        <taxon>Stichopodidae</taxon>
        <taxon>Apostichopus</taxon>
    </lineage>
</organism>
<accession>A0A2G8LBE5</accession>
<evidence type="ECO:0000256" key="1">
    <source>
        <dbReference type="SAM" id="MobiDB-lite"/>
    </source>
</evidence>
<dbReference type="Proteomes" id="UP000230750">
    <property type="component" value="Unassembled WGS sequence"/>
</dbReference>
<feature type="region of interest" description="Disordered" evidence="1">
    <location>
        <begin position="307"/>
        <end position="341"/>
    </location>
</feature>
<name>A0A2G8LBE5_STIJA</name>
<feature type="region of interest" description="Disordered" evidence="1">
    <location>
        <begin position="101"/>
        <end position="133"/>
    </location>
</feature>
<feature type="compositionally biased region" description="Acidic residues" evidence="1">
    <location>
        <begin position="312"/>
        <end position="338"/>
    </location>
</feature>
<protein>
    <submittedName>
        <fullName evidence="2">Uncharacterized protein</fullName>
    </submittedName>
</protein>